<dbReference type="AlphaFoldDB" id="A0A8T9Q2Z1"/>
<keyword evidence="3" id="KW-1185">Reference proteome</keyword>
<evidence type="ECO:0000256" key="1">
    <source>
        <dbReference type="SAM" id="MobiDB-lite"/>
    </source>
</evidence>
<dbReference type="RefSeq" id="WP_244673652.1">
    <property type="nucleotide sequence ID" value="NZ_CP095046.1"/>
</dbReference>
<reference evidence="2" key="1">
    <citation type="submission" date="2022-04" db="EMBL/GenBank/DDBJ databases">
        <title>Hymenobacter sp. isolated from the air.</title>
        <authorList>
            <person name="Won M."/>
            <person name="Lee C.-M."/>
            <person name="Woen H.-Y."/>
            <person name="Kwon S.-W."/>
        </authorList>
    </citation>
    <scope>NUCLEOTIDE SEQUENCE</scope>
    <source>
        <strain evidence="2">5116S-3</strain>
    </source>
</reference>
<proteinExistence type="predicted"/>
<sequence length="116" mass="12873">MQKGRQIVAWWLLVLLVRVLTPEAAVLRLHRHQHTDDKPQVSYSAKPGTKAALSPQHQHCHVEQLFNAPFQPAVPVAVPAPVRLLTYATYRPQAPVCRASHLLDGASLRGPPARRA</sequence>
<organism evidence="2 3">
    <name type="scientific">Hymenobacter cellulosilyticus</name>
    <dbReference type="NCBI Taxonomy" id="2932248"/>
    <lineage>
        <taxon>Bacteria</taxon>
        <taxon>Pseudomonadati</taxon>
        <taxon>Bacteroidota</taxon>
        <taxon>Cytophagia</taxon>
        <taxon>Cytophagales</taxon>
        <taxon>Hymenobacteraceae</taxon>
        <taxon>Hymenobacter</taxon>
    </lineage>
</organism>
<evidence type="ECO:0000313" key="2">
    <source>
        <dbReference type="EMBL" id="UOQ70228.1"/>
    </source>
</evidence>
<protein>
    <submittedName>
        <fullName evidence="2">Uncharacterized protein</fullName>
    </submittedName>
</protein>
<accession>A0A8T9Q2Z1</accession>
<dbReference type="KEGG" id="hcu:MUN79_15850"/>
<gene>
    <name evidence="2" type="ORF">MUN79_15850</name>
</gene>
<dbReference type="Proteomes" id="UP000831796">
    <property type="component" value="Chromosome"/>
</dbReference>
<evidence type="ECO:0000313" key="3">
    <source>
        <dbReference type="Proteomes" id="UP000831796"/>
    </source>
</evidence>
<dbReference type="EMBL" id="CP095046">
    <property type="protein sequence ID" value="UOQ70228.1"/>
    <property type="molecule type" value="Genomic_DNA"/>
</dbReference>
<name>A0A8T9Q2Z1_9BACT</name>
<feature type="region of interest" description="Disordered" evidence="1">
    <location>
        <begin position="31"/>
        <end position="56"/>
    </location>
</feature>